<dbReference type="SUPFAM" id="SSF50978">
    <property type="entry name" value="WD40 repeat-like"/>
    <property type="match status" value="1"/>
</dbReference>
<reference evidence="15" key="1">
    <citation type="submission" date="2011-08" db="EMBL/GenBank/DDBJ databases">
        <title>The draft genome of Latimeria chalumnae.</title>
        <authorList>
            <person name="Di Palma F."/>
            <person name="Alfoldi J."/>
            <person name="Johnson J."/>
            <person name="Berlin A."/>
            <person name="Gnerre S."/>
            <person name="Jaffe D."/>
            <person name="MacCallum I."/>
            <person name="Young S."/>
            <person name="Walker B.J."/>
            <person name="Lander E."/>
            <person name="Lindblad-Toh K."/>
        </authorList>
    </citation>
    <scope>NUCLEOTIDE SEQUENCE [LARGE SCALE GENOMIC DNA]</scope>
    <source>
        <strain evidence="15">Wild caught</strain>
    </source>
</reference>
<dbReference type="Ensembl" id="ENSLACT00000024912.1">
    <property type="protein sequence ID" value="ENSLACP00000023342.1"/>
    <property type="gene ID" value="ENSLACG00000012131.2"/>
</dbReference>
<dbReference type="SMART" id="SM00320">
    <property type="entry name" value="WD40"/>
    <property type="match status" value="5"/>
</dbReference>
<dbReference type="Proteomes" id="UP000008672">
    <property type="component" value="Unassembled WGS sequence"/>
</dbReference>
<evidence type="ECO:0000256" key="4">
    <source>
        <dbReference type="ARBA" id="ARBA00022737"/>
    </source>
</evidence>
<keyword evidence="2" id="KW-0963">Cytoplasm</keyword>
<dbReference type="OrthoDB" id="10259804at2759"/>
<keyword evidence="7" id="KW-0206">Cytoskeleton</keyword>
<sequence>MSIFPSKTKKPNPLAKVPSKISGSMRKMSVVSESQSRTSYMNRSTIGFSSRRSLGVYADSKIMDKSSALSSKHTYQIFDDSGKDVTPQPLFHLDPNTIHPKQSKLFSSQDATVAHGSEMLSSISIQQTGATASFVGPFTRSTFGSSSISKSSQSTLESMTEETEESIVRRDVSISLSDYQVRREVREPLTEESLNKIVAIYLTETETMELLDMPAVMVSVETEEAQSIREKNEAYMMLCKNRAGNDQYVERMMQTFDEAPKNKEVQCEKINIADAAVMATTWDMYDTFNSEETIALSTKAAVGGPVSQSQSKSSSQMSLSRGQETGMSKNSFGKDSYSSTIIDVDNAIVAQIPEEEQKSAEEILKSEKFQQDLFVMERILMQNVFQPRQASYRQLPVLTDPDYKPEVSENEEFKAVSVKTKTPSLDRLWSFTCELTKGHNVSSMAWNKKNLDILAVGYGQFDFKEQKGGLACCWSLKNPVWPERIFHFESGVTALDFSEASPSLLAVGLYDGTVAICNVQSNQDTPVLDSSDCNNKHIGPVWELKWIEQDRGTTGDDKGEVLISISADGRVTKWHIRKGLDSSDLMKLKRTGNEKIRKLPGDKEKKSEAFISRQAPGMCFDFHPKDTNIYLAGTEEGQIHKCSCSYNEQFLDTYKAHKGPVYKIAWSPFAHDVFLSCSADWSIFLWRQDLSKPVLSFYSTTKAVHSIRWSPKSATLFGTVNEGRVEIWDLSVSILDPIVVSSAGPGAKLTTLLFAQTTDCVLIGDSDGQVSVYELENIYDTSNNQVNTLCELIRSTLANRL</sequence>
<evidence type="ECO:0000256" key="11">
    <source>
        <dbReference type="ARBA" id="ARBA00041557"/>
    </source>
</evidence>
<dbReference type="STRING" id="7897.ENSLACP00000023342"/>
<reference evidence="14" key="2">
    <citation type="submission" date="2025-08" db="UniProtKB">
        <authorList>
            <consortium name="Ensembl"/>
        </authorList>
    </citation>
    <scope>IDENTIFICATION</scope>
</reference>
<dbReference type="InterPro" id="IPR050687">
    <property type="entry name" value="Dynein_IC"/>
</dbReference>
<evidence type="ECO:0000313" key="14">
    <source>
        <dbReference type="Ensembl" id="ENSLACP00000023342.1"/>
    </source>
</evidence>
<dbReference type="GeneTree" id="ENSGT00940000156209"/>
<name>M3XKT6_LATCH</name>
<dbReference type="AlphaFoldDB" id="M3XKT6"/>
<evidence type="ECO:0000256" key="5">
    <source>
        <dbReference type="ARBA" id="ARBA00022846"/>
    </source>
</evidence>
<feature type="repeat" description="WD" evidence="12">
    <location>
        <begin position="697"/>
        <end position="731"/>
    </location>
</feature>
<dbReference type="eggNOG" id="ENOG502QWGI">
    <property type="taxonomic scope" value="Eukaryota"/>
</dbReference>
<keyword evidence="6" id="KW-0969">Cilium</keyword>
<dbReference type="EMBL" id="AFYH01095130">
    <property type="status" value="NOT_ANNOTATED_CDS"/>
    <property type="molecule type" value="Genomic_DNA"/>
</dbReference>
<evidence type="ECO:0000313" key="15">
    <source>
        <dbReference type="Proteomes" id="UP000008672"/>
    </source>
</evidence>
<dbReference type="InParanoid" id="M3XKT6"/>
<evidence type="ECO:0000256" key="10">
    <source>
        <dbReference type="ARBA" id="ARBA00040002"/>
    </source>
</evidence>
<dbReference type="PANTHER" id="PTHR12442">
    <property type="entry name" value="DYNEIN INTERMEDIATE CHAIN"/>
    <property type="match status" value="1"/>
</dbReference>
<dbReference type="PANTHER" id="PTHR12442:SF12">
    <property type="entry name" value="DYNEIN AXONEMAL INTERMEDIATE CHAIN 4"/>
    <property type="match status" value="1"/>
</dbReference>
<dbReference type="FunFam" id="2.130.10.10:FF:000373">
    <property type="entry name" value="WD repeat domain 78"/>
    <property type="match status" value="1"/>
</dbReference>
<dbReference type="GO" id="GO:0120293">
    <property type="term" value="C:dynein axonemal particle"/>
    <property type="evidence" value="ECO:0007669"/>
    <property type="project" value="UniProtKB-SubCell"/>
</dbReference>
<keyword evidence="15" id="KW-1185">Reference proteome</keyword>
<feature type="region of interest" description="Disordered" evidence="13">
    <location>
        <begin position="301"/>
        <end position="332"/>
    </location>
</feature>
<dbReference type="KEGG" id="lcm:102351505"/>
<evidence type="ECO:0000256" key="8">
    <source>
        <dbReference type="ARBA" id="ARBA00023273"/>
    </source>
</evidence>
<gene>
    <name evidence="14" type="primary">DNAI4</name>
</gene>
<dbReference type="GO" id="GO:0003341">
    <property type="term" value="P:cilium movement"/>
    <property type="evidence" value="ECO:0007669"/>
    <property type="project" value="Ensembl"/>
</dbReference>
<protein>
    <recommendedName>
        <fullName evidence="10">Dynein axonemal intermediate chain 4</fullName>
    </recommendedName>
    <alternativeName>
        <fullName evidence="11">WD repeat-containing protein 78</fullName>
    </alternativeName>
</protein>
<dbReference type="RefSeq" id="XP_014345508.1">
    <property type="nucleotide sequence ID" value="XM_014490022.1"/>
</dbReference>
<evidence type="ECO:0000256" key="3">
    <source>
        <dbReference type="ARBA" id="ARBA00022574"/>
    </source>
</evidence>
<evidence type="ECO:0000256" key="12">
    <source>
        <dbReference type="PROSITE-ProRule" id="PRU00221"/>
    </source>
</evidence>
<dbReference type="Gene3D" id="2.130.10.10">
    <property type="entry name" value="YVTN repeat-like/Quinoprotein amine dehydrogenase"/>
    <property type="match status" value="1"/>
</dbReference>
<organism evidence="14 15">
    <name type="scientific">Latimeria chalumnae</name>
    <name type="common">Coelacanth</name>
    <dbReference type="NCBI Taxonomy" id="7897"/>
    <lineage>
        <taxon>Eukaryota</taxon>
        <taxon>Metazoa</taxon>
        <taxon>Chordata</taxon>
        <taxon>Craniata</taxon>
        <taxon>Vertebrata</taxon>
        <taxon>Euteleostomi</taxon>
        <taxon>Coelacanthiformes</taxon>
        <taxon>Coelacanthidae</taxon>
        <taxon>Latimeria</taxon>
    </lineage>
</organism>
<keyword evidence="8" id="KW-0966">Cell projection</keyword>
<dbReference type="GeneID" id="102351505"/>
<keyword evidence="5" id="KW-0282">Flagellum</keyword>
<evidence type="ECO:0000256" key="7">
    <source>
        <dbReference type="ARBA" id="ARBA00023212"/>
    </source>
</evidence>
<evidence type="ECO:0000256" key="2">
    <source>
        <dbReference type="ARBA" id="ARBA00022490"/>
    </source>
</evidence>
<proteinExistence type="predicted"/>
<dbReference type="GO" id="GO:0045503">
    <property type="term" value="F:dynein light chain binding"/>
    <property type="evidence" value="ECO:0007669"/>
    <property type="project" value="TreeGrafter"/>
</dbReference>
<dbReference type="PROSITE" id="PS50082">
    <property type="entry name" value="WD_REPEATS_2"/>
    <property type="match status" value="2"/>
</dbReference>
<evidence type="ECO:0000256" key="6">
    <source>
        <dbReference type="ARBA" id="ARBA00023069"/>
    </source>
</evidence>
<dbReference type="GO" id="GO:0045504">
    <property type="term" value="F:dynein heavy chain binding"/>
    <property type="evidence" value="ECO:0007669"/>
    <property type="project" value="TreeGrafter"/>
</dbReference>
<dbReference type="EMBL" id="AFYH01095131">
    <property type="status" value="NOT_ANNOTATED_CDS"/>
    <property type="molecule type" value="Genomic_DNA"/>
</dbReference>
<comment type="subcellular location">
    <subcellularLocation>
        <location evidence="1">Cytoplasm</location>
        <location evidence="1">Cytoskeleton</location>
        <location evidence="1">Flagellum axoneme</location>
    </subcellularLocation>
    <subcellularLocation>
        <location evidence="9">Dynein axonemal particle</location>
    </subcellularLocation>
</comment>
<dbReference type="CTD" id="79819"/>
<dbReference type="InterPro" id="IPR015943">
    <property type="entry name" value="WD40/YVTN_repeat-like_dom_sf"/>
</dbReference>
<keyword evidence="4" id="KW-0677">Repeat</keyword>
<dbReference type="OMA" id="VFVWSIK"/>
<feature type="compositionally biased region" description="Low complexity" evidence="13">
    <location>
        <begin position="307"/>
        <end position="320"/>
    </location>
</feature>
<dbReference type="EMBL" id="AFYH01095132">
    <property type="status" value="NOT_ANNOTATED_CDS"/>
    <property type="molecule type" value="Genomic_DNA"/>
</dbReference>
<dbReference type="FunFam" id="2.130.10.10:FF:000379">
    <property type="entry name" value="WD repeat domain 78"/>
    <property type="match status" value="1"/>
</dbReference>
<keyword evidence="3 12" id="KW-0853">WD repeat</keyword>
<dbReference type="FunCoup" id="M3XKT6">
    <property type="interactions" value="201"/>
</dbReference>
<evidence type="ECO:0000256" key="13">
    <source>
        <dbReference type="SAM" id="MobiDB-lite"/>
    </source>
</evidence>
<accession>M3XKT6</accession>
<dbReference type="InterPro" id="IPR036322">
    <property type="entry name" value="WD40_repeat_dom_sf"/>
</dbReference>
<reference evidence="14" key="3">
    <citation type="submission" date="2025-09" db="UniProtKB">
        <authorList>
            <consortium name="Ensembl"/>
        </authorList>
    </citation>
    <scope>IDENTIFICATION</scope>
</reference>
<feature type="repeat" description="WD" evidence="12">
    <location>
        <begin position="654"/>
        <end position="696"/>
    </location>
</feature>
<evidence type="ECO:0000256" key="1">
    <source>
        <dbReference type="ARBA" id="ARBA00004611"/>
    </source>
</evidence>
<dbReference type="Pfam" id="PF00400">
    <property type="entry name" value="WD40"/>
    <property type="match status" value="1"/>
</dbReference>
<feature type="compositionally biased region" description="Polar residues" evidence="13">
    <location>
        <begin position="321"/>
        <end position="332"/>
    </location>
</feature>
<dbReference type="GO" id="GO:0005858">
    <property type="term" value="C:axonemal dynein complex"/>
    <property type="evidence" value="ECO:0007669"/>
    <property type="project" value="TreeGrafter"/>
</dbReference>
<evidence type="ECO:0000256" key="9">
    <source>
        <dbReference type="ARBA" id="ARBA00024190"/>
    </source>
</evidence>
<dbReference type="InterPro" id="IPR001680">
    <property type="entry name" value="WD40_rpt"/>
</dbReference>
<feature type="region of interest" description="Disordered" evidence="13">
    <location>
        <begin position="1"/>
        <end position="36"/>
    </location>
</feature>